<organism evidence="1">
    <name type="scientific">Arundo donax</name>
    <name type="common">Giant reed</name>
    <name type="synonym">Donax arundinaceus</name>
    <dbReference type="NCBI Taxonomy" id="35708"/>
    <lineage>
        <taxon>Eukaryota</taxon>
        <taxon>Viridiplantae</taxon>
        <taxon>Streptophyta</taxon>
        <taxon>Embryophyta</taxon>
        <taxon>Tracheophyta</taxon>
        <taxon>Spermatophyta</taxon>
        <taxon>Magnoliopsida</taxon>
        <taxon>Liliopsida</taxon>
        <taxon>Poales</taxon>
        <taxon>Poaceae</taxon>
        <taxon>PACMAD clade</taxon>
        <taxon>Arundinoideae</taxon>
        <taxon>Arundineae</taxon>
        <taxon>Arundo</taxon>
    </lineage>
</organism>
<evidence type="ECO:0000313" key="1">
    <source>
        <dbReference type="EMBL" id="JAD60586.1"/>
    </source>
</evidence>
<dbReference type="AlphaFoldDB" id="A0A0A9BB94"/>
<protein>
    <submittedName>
        <fullName evidence="1">Uncharacterized protein</fullName>
    </submittedName>
</protein>
<reference evidence="1" key="2">
    <citation type="journal article" date="2015" name="Data Brief">
        <title>Shoot transcriptome of the giant reed, Arundo donax.</title>
        <authorList>
            <person name="Barrero R.A."/>
            <person name="Guerrero F.D."/>
            <person name="Moolhuijzen P."/>
            <person name="Goolsby J.A."/>
            <person name="Tidwell J."/>
            <person name="Bellgard S.E."/>
            <person name="Bellgard M.I."/>
        </authorList>
    </citation>
    <scope>NUCLEOTIDE SEQUENCE</scope>
    <source>
        <tissue evidence="1">Shoot tissue taken approximately 20 cm above the soil surface</tissue>
    </source>
</reference>
<name>A0A0A9BB94_ARUDO</name>
<sequence length="50" mass="5739">MDQGHTHSVIAHDKCTSHAIRFCSATSIIRMTRILGYLVRWLVARNIGWD</sequence>
<dbReference type="EMBL" id="GBRH01237309">
    <property type="protein sequence ID" value="JAD60586.1"/>
    <property type="molecule type" value="Transcribed_RNA"/>
</dbReference>
<reference evidence="1" key="1">
    <citation type="submission" date="2014-09" db="EMBL/GenBank/DDBJ databases">
        <authorList>
            <person name="Magalhaes I.L.F."/>
            <person name="Oliveira U."/>
            <person name="Santos F.R."/>
            <person name="Vidigal T.H.D.A."/>
            <person name="Brescovit A.D."/>
            <person name="Santos A.J."/>
        </authorList>
    </citation>
    <scope>NUCLEOTIDE SEQUENCE</scope>
    <source>
        <tissue evidence="1">Shoot tissue taken approximately 20 cm above the soil surface</tissue>
    </source>
</reference>
<accession>A0A0A9BB94</accession>
<proteinExistence type="predicted"/>